<gene>
    <name evidence="2" type="ORF">BRADI_2g33167v3</name>
</gene>
<accession>A0A0Q3J313</accession>
<evidence type="ECO:0000313" key="4">
    <source>
        <dbReference type="Proteomes" id="UP000008810"/>
    </source>
</evidence>
<name>A0A0Q3J313_BRADI</name>
<dbReference type="EMBL" id="CM000881">
    <property type="protein sequence ID" value="KQK07116.1"/>
    <property type="molecule type" value="Genomic_DNA"/>
</dbReference>
<evidence type="ECO:0000313" key="2">
    <source>
        <dbReference type="EMBL" id="KQK07116.1"/>
    </source>
</evidence>
<feature type="compositionally biased region" description="Basic residues" evidence="1">
    <location>
        <begin position="1"/>
        <end position="12"/>
    </location>
</feature>
<proteinExistence type="predicted"/>
<reference evidence="2 3" key="1">
    <citation type="journal article" date="2010" name="Nature">
        <title>Genome sequencing and analysis of the model grass Brachypodium distachyon.</title>
        <authorList>
            <consortium name="International Brachypodium Initiative"/>
        </authorList>
    </citation>
    <scope>NUCLEOTIDE SEQUENCE [LARGE SCALE GENOMIC DNA]</scope>
    <source>
        <strain evidence="2 3">Bd21</strain>
    </source>
</reference>
<feature type="compositionally biased region" description="Low complexity" evidence="1">
    <location>
        <begin position="55"/>
        <end position="65"/>
    </location>
</feature>
<sequence>MQHGRPLLRRRGSGQPARSVAAARGEREEKRSCWLAGGRQLADADELGRAAGNLGAPPEGRAAGAADGGAGARRGTGEAGVGPGGRARRRYGGGLGWGAQVGQAGGGGTGQGLGRSWDMPTGRGGGWGGGGGAASTMGDEGGDWHQER</sequence>
<dbReference type="InParanoid" id="A0A0Q3J313"/>
<organism evidence="2">
    <name type="scientific">Brachypodium distachyon</name>
    <name type="common">Purple false brome</name>
    <name type="synonym">Trachynia distachya</name>
    <dbReference type="NCBI Taxonomy" id="15368"/>
    <lineage>
        <taxon>Eukaryota</taxon>
        <taxon>Viridiplantae</taxon>
        <taxon>Streptophyta</taxon>
        <taxon>Embryophyta</taxon>
        <taxon>Tracheophyta</taxon>
        <taxon>Spermatophyta</taxon>
        <taxon>Magnoliopsida</taxon>
        <taxon>Liliopsida</taxon>
        <taxon>Poales</taxon>
        <taxon>Poaceae</taxon>
        <taxon>BOP clade</taxon>
        <taxon>Pooideae</taxon>
        <taxon>Stipodae</taxon>
        <taxon>Brachypodieae</taxon>
        <taxon>Brachypodium</taxon>
    </lineage>
</organism>
<feature type="compositionally biased region" description="Gly residues" evidence="1">
    <location>
        <begin position="66"/>
        <end position="85"/>
    </location>
</feature>
<feature type="compositionally biased region" description="Gly residues" evidence="1">
    <location>
        <begin position="92"/>
        <end position="113"/>
    </location>
</feature>
<evidence type="ECO:0000256" key="1">
    <source>
        <dbReference type="SAM" id="MobiDB-lite"/>
    </source>
</evidence>
<dbReference type="EnsemblPlants" id="KQK07116">
    <property type="protein sequence ID" value="KQK07116"/>
    <property type="gene ID" value="BRADI_2g33167v3"/>
</dbReference>
<dbReference type="AlphaFoldDB" id="A0A0Q3J313"/>
<keyword evidence="4" id="KW-1185">Reference proteome</keyword>
<reference evidence="2" key="2">
    <citation type="submission" date="2017-06" db="EMBL/GenBank/DDBJ databases">
        <title>WGS assembly of Brachypodium distachyon.</title>
        <authorList>
            <consortium name="The International Brachypodium Initiative"/>
            <person name="Lucas S."/>
            <person name="Harmon-Smith M."/>
            <person name="Lail K."/>
            <person name="Tice H."/>
            <person name="Grimwood J."/>
            <person name="Bruce D."/>
            <person name="Barry K."/>
            <person name="Shu S."/>
            <person name="Lindquist E."/>
            <person name="Wang M."/>
            <person name="Pitluck S."/>
            <person name="Vogel J.P."/>
            <person name="Garvin D.F."/>
            <person name="Mockler T.C."/>
            <person name="Schmutz J."/>
            <person name="Rokhsar D."/>
            <person name="Bevan M.W."/>
        </authorList>
    </citation>
    <scope>NUCLEOTIDE SEQUENCE</scope>
    <source>
        <strain evidence="2">Bd21</strain>
    </source>
</reference>
<dbReference type="Gramene" id="KQK07116">
    <property type="protein sequence ID" value="KQK07116"/>
    <property type="gene ID" value="BRADI_2g33167v3"/>
</dbReference>
<reference evidence="3" key="3">
    <citation type="submission" date="2018-08" db="UniProtKB">
        <authorList>
            <consortium name="EnsemblPlants"/>
        </authorList>
    </citation>
    <scope>IDENTIFICATION</scope>
    <source>
        <strain evidence="3">cv. Bd21</strain>
    </source>
</reference>
<evidence type="ECO:0000313" key="3">
    <source>
        <dbReference type="EnsemblPlants" id="KQK07116"/>
    </source>
</evidence>
<feature type="compositionally biased region" description="Gly residues" evidence="1">
    <location>
        <begin position="122"/>
        <end position="133"/>
    </location>
</feature>
<dbReference type="Proteomes" id="UP000008810">
    <property type="component" value="Chromosome 2"/>
</dbReference>
<protein>
    <submittedName>
        <fullName evidence="2 3">Uncharacterized protein</fullName>
    </submittedName>
</protein>
<feature type="region of interest" description="Disordered" evidence="1">
    <location>
        <begin position="1"/>
        <end position="33"/>
    </location>
</feature>
<feature type="region of interest" description="Disordered" evidence="1">
    <location>
        <begin position="48"/>
        <end position="148"/>
    </location>
</feature>